<dbReference type="Gene3D" id="2.150.10.10">
    <property type="entry name" value="Serralysin-like metalloprotease, C-terminal"/>
    <property type="match status" value="2"/>
</dbReference>
<protein>
    <recommendedName>
        <fullName evidence="5">Hemolysin type calcium-binding protein</fullName>
    </recommendedName>
</protein>
<dbReference type="Proteomes" id="UP000595197">
    <property type="component" value="Chromosome"/>
</dbReference>
<accession>A0ABX7B414</accession>
<dbReference type="InterPro" id="IPR011049">
    <property type="entry name" value="Serralysin-like_metalloprot_C"/>
</dbReference>
<name>A0ABX7B414_9PROT</name>
<organism evidence="3 4">
    <name type="scientific">Skermanella cutis</name>
    <dbReference type="NCBI Taxonomy" id="2775420"/>
    <lineage>
        <taxon>Bacteria</taxon>
        <taxon>Pseudomonadati</taxon>
        <taxon>Pseudomonadota</taxon>
        <taxon>Alphaproteobacteria</taxon>
        <taxon>Rhodospirillales</taxon>
        <taxon>Azospirillaceae</taxon>
        <taxon>Skermanella</taxon>
    </lineage>
</organism>
<dbReference type="PANTHER" id="PTHR38340">
    <property type="entry name" value="S-LAYER PROTEIN"/>
    <property type="match status" value="1"/>
</dbReference>
<evidence type="ECO:0000256" key="1">
    <source>
        <dbReference type="ARBA" id="ARBA00004613"/>
    </source>
</evidence>
<proteinExistence type="predicted"/>
<dbReference type="Pfam" id="PF00353">
    <property type="entry name" value="HemolysinCabind"/>
    <property type="match status" value="3"/>
</dbReference>
<evidence type="ECO:0000313" key="4">
    <source>
        <dbReference type="Proteomes" id="UP000595197"/>
    </source>
</evidence>
<sequence length="321" mass="32958">MALIQGTSNSETLYGTTGADSLYGQDGDDILYGRSGDDLIRGGAGDDRLLGESGTDTLYGEDGNDILHGGTGVSYLHGGAGNDRLIYDPSAADIGTIRTSLAASRLNGDAGTDTLAVINRTTYTSGTAEPAEAPAQTYLYIDGKGSGRILFTKPDSQWDASSIAVGNFTGIEKITVSGAGGLSFAGGFHESTGIDITGTAVADTFRSGYGSDIMRGGAGDDVFYIGGGGNDRVYSNADDADSFHLDFFDPGSHAIIGFNGAGAQGGDRLYIHGDAALRTSVSVSEAAGKTTVTLTNHDWGTVGTCVIDKVGLVEGVDYFYV</sequence>
<dbReference type="PANTHER" id="PTHR38340:SF1">
    <property type="entry name" value="S-LAYER PROTEIN"/>
    <property type="match status" value="1"/>
</dbReference>
<dbReference type="InterPro" id="IPR018511">
    <property type="entry name" value="Hemolysin-typ_Ca-bd_CS"/>
</dbReference>
<evidence type="ECO:0000313" key="3">
    <source>
        <dbReference type="EMBL" id="QQP89081.1"/>
    </source>
</evidence>
<dbReference type="PRINTS" id="PR00313">
    <property type="entry name" value="CABNDNGRPT"/>
</dbReference>
<keyword evidence="4" id="KW-1185">Reference proteome</keyword>
<dbReference type="RefSeq" id="WP_201074869.1">
    <property type="nucleotide sequence ID" value="NZ_CP067420.1"/>
</dbReference>
<dbReference type="EMBL" id="CP067420">
    <property type="protein sequence ID" value="QQP89081.1"/>
    <property type="molecule type" value="Genomic_DNA"/>
</dbReference>
<dbReference type="InterPro" id="IPR050557">
    <property type="entry name" value="RTX_toxin/Mannuronan_C5-epim"/>
</dbReference>
<reference evidence="3" key="1">
    <citation type="submission" date="2021-02" db="EMBL/GenBank/DDBJ databases">
        <title>Skermanella TT6 skin isolate.</title>
        <authorList>
            <person name="Lee K."/>
            <person name="Ganzorig M."/>
        </authorList>
    </citation>
    <scope>NUCLEOTIDE SEQUENCE</scope>
    <source>
        <strain evidence="3">TT6</strain>
    </source>
</reference>
<dbReference type="InterPro" id="IPR001343">
    <property type="entry name" value="Hemolysn_Ca-bd"/>
</dbReference>
<evidence type="ECO:0000256" key="2">
    <source>
        <dbReference type="ARBA" id="ARBA00022525"/>
    </source>
</evidence>
<dbReference type="PROSITE" id="PS00330">
    <property type="entry name" value="HEMOLYSIN_CALCIUM"/>
    <property type="match status" value="1"/>
</dbReference>
<comment type="subcellular location">
    <subcellularLocation>
        <location evidence="1">Secreted</location>
    </subcellularLocation>
</comment>
<evidence type="ECO:0008006" key="5">
    <source>
        <dbReference type="Google" id="ProtNLM"/>
    </source>
</evidence>
<keyword evidence="2" id="KW-0964">Secreted</keyword>
<gene>
    <name evidence="3" type="ORF">IGS68_24280</name>
</gene>
<dbReference type="SUPFAM" id="SSF51120">
    <property type="entry name" value="beta-Roll"/>
    <property type="match status" value="1"/>
</dbReference>